<dbReference type="VEuPathDB" id="FungiDB:PC110_g9360"/>
<dbReference type="AlphaFoldDB" id="A0A8T1H6H4"/>
<evidence type="ECO:0000313" key="3">
    <source>
        <dbReference type="Proteomes" id="UP000760860"/>
    </source>
</evidence>
<feature type="region of interest" description="Disordered" evidence="1">
    <location>
        <begin position="30"/>
        <end position="116"/>
    </location>
</feature>
<organism evidence="2 3">
    <name type="scientific">Phytophthora cactorum</name>
    <dbReference type="NCBI Taxonomy" id="29920"/>
    <lineage>
        <taxon>Eukaryota</taxon>
        <taxon>Sar</taxon>
        <taxon>Stramenopiles</taxon>
        <taxon>Oomycota</taxon>
        <taxon>Peronosporomycetes</taxon>
        <taxon>Peronosporales</taxon>
        <taxon>Peronosporaceae</taxon>
        <taxon>Phytophthora</taxon>
    </lineage>
</organism>
<proteinExistence type="predicted"/>
<name>A0A8T1H6H4_9STRA</name>
<dbReference type="EMBL" id="RCMV01001640">
    <property type="protein sequence ID" value="KAG3207783.1"/>
    <property type="molecule type" value="Genomic_DNA"/>
</dbReference>
<dbReference type="Proteomes" id="UP000760860">
    <property type="component" value="Unassembled WGS sequence"/>
</dbReference>
<reference evidence="2" key="1">
    <citation type="submission" date="2018-05" db="EMBL/GenBank/DDBJ databases">
        <title>Effector identification in a new, highly contiguous assembly of the strawberry crown rot pathogen Phytophthora cactorum.</title>
        <authorList>
            <person name="Armitage A.D."/>
            <person name="Nellist C.F."/>
            <person name="Bates H."/>
            <person name="Vickerstaff R.J."/>
            <person name="Harrison R.J."/>
        </authorList>
    </citation>
    <scope>NUCLEOTIDE SEQUENCE</scope>
    <source>
        <strain evidence="2">P421</strain>
    </source>
</reference>
<evidence type="ECO:0000313" key="2">
    <source>
        <dbReference type="EMBL" id="KAG3207783.1"/>
    </source>
</evidence>
<comment type="caution">
    <text evidence="2">The sequence shown here is derived from an EMBL/GenBank/DDBJ whole genome shotgun (WGS) entry which is preliminary data.</text>
</comment>
<feature type="region of interest" description="Disordered" evidence="1">
    <location>
        <begin position="348"/>
        <end position="369"/>
    </location>
</feature>
<feature type="region of interest" description="Disordered" evidence="1">
    <location>
        <begin position="289"/>
        <end position="334"/>
    </location>
</feature>
<sequence>MPAQASTSTTESILSVDEYYALQYRKRVEDKAAAPETILEGSSVFHTDGSMPTDYGSDISDVPMEEGEVPSSAADSESAAVAHEPVTGSRRPREDDPSASSSKRSRNDEEEKAPTPVAIASEIASRFGATSPPNPIPLYVYSAIVDDAEAAAQHFDPMTNQRRDYYIGLFHELRWHASKKTPRKSKVPEWMALRQSWNAFVESFNKDAKAYRARITAAQQRFETFSKRHMIDRRHNEAMEAGIPCAVPFGTVCSHCHPGTERLSERDLTGYTTVRVPVQLRDLRVQLKRCDQRRDTPSVSGDSSARAGVTSALRSGLHTPSPFPERPPSERSEVPMYLGGEEILSNEYEDEPDLGSSSGVHSPRFARLSTESSRAHHAVVAAGAERYPLYGQPQVDRDSRALYDRVAALELFLSGEFAQPQQELRYQNAQAAQTALNIQVEVPLLFIHRSCYRVLDKPYYGFTAFFPAAGLVCTLSVPCTDVLFFAAGPACALSVPCTDPLFLSVVSFPERDAACLRVVIADTVSVSALFFGCSDAAVDPPPLKKEATISSMLGRRGCRIAFT</sequence>
<protein>
    <submittedName>
        <fullName evidence="2">Uncharacterized protein</fullName>
    </submittedName>
</protein>
<accession>A0A8T1H6H4</accession>
<gene>
    <name evidence="2" type="ORF">PC129_g21177</name>
</gene>
<evidence type="ECO:0000256" key="1">
    <source>
        <dbReference type="SAM" id="MobiDB-lite"/>
    </source>
</evidence>
<feature type="compositionally biased region" description="Low complexity" evidence="1">
    <location>
        <begin position="71"/>
        <end position="82"/>
    </location>
</feature>